<dbReference type="Proteomes" id="UP001595075">
    <property type="component" value="Unassembled WGS sequence"/>
</dbReference>
<keyword evidence="3" id="KW-1185">Reference proteome</keyword>
<comment type="caution">
    <text evidence="2">The sequence shown here is derived from an EMBL/GenBank/DDBJ whole genome shotgun (WGS) entry which is preliminary data.</text>
</comment>
<reference evidence="2 3" key="1">
    <citation type="journal article" date="2024" name="Commun. Biol.">
        <title>Comparative genomic analysis of thermophilic fungi reveals convergent evolutionary adaptations and gene losses.</title>
        <authorList>
            <person name="Steindorff A.S."/>
            <person name="Aguilar-Pontes M.V."/>
            <person name="Robinson A.J."/>
            <person name="Andreopoulos B."/>
            <person name="LaButti K."/>
            <person name="Kuo A."/>
            <person name="Mondo S."/>
            <person name="Riley R."/>
            <person name="Otillar R."/>
            <person name="Haridas S."/>
            <person name="Lipzen A."/>
            <person name="Grimwood J."/>
            <person name="Schmutz J."/>
            <person name="Clum A."/>
            <person name="Reid I.D."/>
            <person name="Moisan M.C."/>
            <person name="Butler G."/>
            <person name="Nguyen T.T.M."/>
            <person name="Dewar K."/>
            <person name="Conant G."/>
            <person name="Drula E."/>
            <person name="Henrissat B."/>
            <person name="Hansel C."/>
            <person name="Singer S."/>
            <person name="Hutchinson M.I."/>
            <person name="de Vries R.P."/>
            <person name="Natvig D.O."/>
            <person name="Powell A.J."/>
            <person name="Tsang A."/>
            <person name="Grigoriev I.V."/>
        </authorList>
    </citation>
    <scope>NUCLEOTIDE SEQUENCE [LARGE SCALE GENOMIC DNA]</scope>
    <source>
        <strain evidence="2 3">CBS 494.80</strain>
    </source>
</reference>
<proteinExistence type="predicted"/>
<name>A0ABR4CJB4_9HELO</name>
<dbReference type="EMBL" id="JAZHXI010000007">
    <property type="protein sequence ID" value="KAL2070055.1"/>
    <property type="molecule type" value="Genomic_DNA"/>
</dbReference>
<sequence length="121" mass="13385">MSTSSSTGATHGSGGTSTDLSSILLSKSNFTYNQDKYSNASVNTSSASPQHEYRLERIASYLVHTTSELPQFDGVDPADNIRARESRMQSYLERFDEFMDVSDLEKPVFVPPKQPANAQKE</sequence>
<feature type="region of interest" description="Disordered" evidence="1">
    <location>
        <begin position="1"/>
        <end position="20"/>
    </location>
</feature>
<organism evidence="2 3">
    <name type="scientific">Oculimacula yallundae</name>
    <dbReference type="NCBI Taxonomy" id="86028"/>
    <lineage>
        <taxon>Eukaryota</taxon>
        <taxon>Fungi</taxon>
        <taxon>Dikarya</taxon>
        <taxon>Ascomycota</taxon>
        <taxon>Pezizomycotina</taxon>
        <taxon>Leotiomycetes</taxon>
        <taxon>Helotiales</taxon>
        <taxon>Ploettnerulaceae</taxon>
        <taxon>Oculimacula</taxon>
    </lineage>
</organism>
<evidence type="ECO:0000313" key="3">
    <source>
        <dbReference type="Proteomes" id="UP001595075"/>
    </source>
</evidence>
<evidence type="ECO:0000313" key="2">
    <source>
        <dbReference type="EMBL" id="KAL2070055.1"/>
    </source>
</evidence>
<accession>A0ABR4CJB4</accession>
<feature type="compositionally biased region" description="Low complexity" evidence="1">
    <location>
        <begin position="1"/>
        <end position="10"/>
    </location>
</feature>
<protein>
    <submittedName>
        <fullName evidence="2">Uncharacterized protein</fullName>
    </submittedName>
</protein>
<evidence type="ECO:0000256" key="1">
    <source>
        <dbReference type="SAM" id="MobiDB-lite"/>
    </source>
</evidence>
<gene>
    <name evidence="2" type="ORF">VTL71DRAFT_14735</name>
</gene>